<evidence type="ECO:0000313" key="1">
    <source>
        <dbReference type="EMBL" id="EAZ93637.1"/>
    </source>
</evidence>
<dbReference type="EMBL" id="AAXW01000002">
    <property type="protein sequence ID" value="EAZ93637.1"/>
    <property type="molecule type" value="Genomic_DNA"/>
</dbReference>
<keyword evidence="2" id="KW-1185">Reference proteome</keyword>
<proteinExistence type="predicted"/>
<organism evidence="1 2">
    <name type="scientific">Crocosphaera chwakensis CCY0110</name>
    <dbReference type="NCBI Taxonomy" id="391612"/>
    <lineage>
        <taxon>Bacteria</taxon>
        <taxon>Bacillati</taxon>
        <taxon>Cyanobacteriota</taxon>
        <taxon>Cyanophyceae</taxon>
        <taxon>Oscillatoriophycideae</taxon>
        <taxon>Chroococcales</taxon>
        <taxon>Aphanothecaceae</taxon>
        <taxon>Crocosphaera</taxon>
        <taxon>Crocosphaera chwakensis</taxon>
    </lineage>
</organism>
<comment type="caution">
    <text evidence="1">The sequence shown here is derived from an EMBL/GenBank/DDBJ whole genome shotgun (WGS) entry which is preliminary data.</text>
</comment>
<evidence type="ECO:0000313" key="2">
    <source>
        <dbReference type="Proteomes" id="UP000003781"/>
    </source>
</evidence>
<dbReference type="Proteomes" id="UP000003781">
    <property type="component" value="Unassembled WGS sequence"/>
</dbReference>
<protein>
    <submittedName>
        <fullName evidence="1">Uncharacterized protein</fullName>
    </submittedName>
</protein>
<sequence>MGYSALETALLCQLSINVLLLGKQ</sequence>
<dbReference type="AlphaFoldDB" id="A3IIK5"/>
<name>A3IIK5_9CHRO</name>
<accession>A3IIK5</accession>
<reference evidence="1 2" key="1">
    <citation type="submission" date="2007-03" db="EMBL/GenBank/DDBJ databases">
        <authorList>
            <person name="Stal L."/>
            <person name="Ferriera S."/>
            <person name="Johnson J."/>
            <person name="Kravitz S."/>
            <person name="Beeson K."/>
            <person name="Sutton G."/>
            <person name="Rogers Y.-H."/>
            <person name="Friedman R."/>
            <person name="Frazier M."/>
            <person name="Venter J.C."/>
        </authorList>
    </citation>
    <scope>NUCLEOTIDE SEQUENCE [LARGE SCALE GENOMIC DNA]</scope>
    <source>
        <strain evidence="1 2">CCY0110</strain>
    </source>
</reference>
<gene>
    <name evidence="1" type="ORF">CY0110_17617</name>
</gene>